<dbReference type="InterPro" id="IPR016181">
    <property type="entry name" value="Acyl_CoA_acyltransferase"/>
</dbReference>
<dbReference type="EMBL" id="JBBYHR010000002">
    <property type="protein sequence ID" value="MEL1243502.1"/>
    <property type="molecule type" value="Genomic_DNA"/>
</dbReference>
<sequence length="109" mass="12629">MDDYKGTVFLNLQGFFNLVGFAIADLQDKNIWALFLHPDAEGKGIGKQLHKIMLDWYFSQTKETVWLSTGFNTRADTFYRMQGWREAGLYGTKETKFEMSAEEWKALSS</sequence>
<feature type="domain" description="N-acetyltransferase" evidence="1">
    <location>
        <begin position="1"/>
        <end position="104"/>
    </location>
</feature>
<gene>
    <name evidence="2" type="ORF">AAEO56_04445</name>
</gene>
<dbReference type="SUPFAM" id="SSF55729">
    <property type="entry name" value="Acyl-CoA N-acyltransferases (Nat)"/>
    <property type="match status" value="1"/>
</dbReference>
<keyword evidence="3" id="KW-1185">Reference proteome</keyword>
<dbReference type="Pfam" id="PF00583">
    <property type="entry name" value="Acetyltransf_1"/>
    <property type="match status" value="1"/>
</dbReference>
<evidence type="ECO:0000313" key="3">
    <source>
        <dbReference type="Proteomes" id="UP001464555"/>
    </source>
</evidence>
<name>A0ABU9HVA9_9FLAO</name>
<evidence type="ECO:0000259" key="1">
    <source>
        <dbReference type="PROSITE" id="PS51186"/>
    </source>
</evidence>
<dbReference type="Proteomes" id="UP001464555">
    <property type="component" value="Unassembled WGS sequence"/>
</dbReference>
<protein>
    <submittedName>
        <fullName evidence="2">GNAT family N-acetyltransferase</fullName>
    </submittedName>
</protein>
<evidence type="ECO:0000313" key="2">
    <source>
        <dbReference type="EMBL" id="MEL1243502.1"/>
    </source>
</evidence>
<dbReference type="CDD" id="cd04301">
    <property type="entry name" value="NAT_SF"/>
    <property type="match status" value="1"/>
</dbReference>
<comment type="caution">
    <text evidence="2">The sequence shown here is derived from an EMBL/GenBank/DDBJ whole genome shotgun (WGS) entry which is preliminary data.</text>
</comment>
<proteinExistence type="predicted"/>
<dbReference type="Gene3D" id="3.40.630.30">
    <property type="match status" value="1"/>
</dbReference>
<dbReference type="InterPro" id="IPR000182">
    <property type="entry name" value="GNAT_dom"/>
</dbReference>
<reference evidence="2 3" key="1">
    <citation type="submission" date="2024-04" db="EMBL/GenBank/DDBJ databases">
        <title>Flavobacterium sp. DGU11 16S ribosomal RNA gene Genome sequencing and assembly.</title>
        <authorList>
            <person name="Park S."/>
        </authorList>
    </citation>
    <scope>NUCLEOTIDE SEQUENCE [LARGE SCALE GENOMIC DNA]</scope>
    <source>
        <strain evidence="2 3">DGU11</strain>
    </source>
</reference>
<organism evidence="2 3">
    <name type="scientific">Flavobacterium arundinis</name>
    <dbReference type="NCBI Taxonomy" id="3139143"/>
    <lineage>
        <taxon>Bacteria</taxon>
        <taxon>Pseudomonadati</taxon>
        <taxon>Bacteroidota</taxon>
        <taxon>Flavobacteriia</taxon>
        <taxon>Flavobacteriales</taxon>
        <taxon>Flavobacteriaceae</taxon>
        <taxon>Flavobacterium</taxon>
    </lineage>
</organism>
<dbReference type="PROSITE" id="PS51186">
    <property type="entry name" value="GNAT"/>
    <property type="match status" value="1"/>
</dbReference>
<accession>A0ABU9HVA9</accession>
<dbReference type="RefSeq" id="WP_341695819.1">
    <property type="nucleotide sequence ID" value="NZ_JBBYHR010000002.1"/>
</dbReference>